<evidence type="ECO:0000313" key="3">
    <source>
        <dbReference type="Proteomes" id="UP001374535"/>
    </source>
</evidence>
<dbReference type="EMBL" id="CP144690">
    <property type="protein sequence ID" value="WVY90418.1"/>
    <property type="molecule type" value="Genomic_DNA"/>
</dbReference>
<feature type="region of interest" description="Disordered" evidence="1">
    <location>
        <begin position="1"/>
        <end position="77"/>
    </location>
</feature>
<evidence type="ECO:0000313" key="2">
    <source>
        <dbReference type="EMBL" id="WVY90418.1"/>
    </source>
</evidence>
<name>A0AAQ3REY3_VIGMU</name>
<reference evidence="2 3" key="1">
    <citation type="journal article" date="2023" name="Life. Sci Alliance">
        <title>Evolutionary insights into 3D genome organization and epigenetic landscape of Vigna mungo.</title>
        <authorList>
            <person name="Junaid A."/>
            <person name="Singh B."/>
            <person name="Bhatia S."/>
        </authorList>
    </citation>
    <scope>NUCLEOTIDE SEQUENCE [LARGE SCALE GENOMIC DNA]</scope>
    <source>
        <strain evidence="2">Urdbean</strain>
    </source>
</reference>
<dbReference type="AlphaFoldDB" id="A0AAQ3REY3"/>
<feature type="compositionally biased region" description="Low complexity" evidence="1">
    <location>
        <begin position="28"/>
        <end position="37"/>
    </location>
</feature>
<protein>
    <submittedName>
        <fullName evidence="2">Uncharacterized protein</fullName>
    </submittedName>
</protein>
<dbReference type="Proteomes" id="UP001374535">
    <property type="component" value="Chromosome 11"/>
</dbReference>
<gene>
    <name evidence="2" type="ORF">V8G54_035932</name>
</gene>
<organism evidence="2 3">
    <name type="scientific">Vigna mungo</name>
    <name type="common">Black gram</name>
    <name type="synonym">Phaseolus mungo</name>
    <dbReference type="NCBI Taxonomy" id="3915"/>
    <lineage>
        <taxon>Eukaryota</taxon>
        <taxon>Viridiplantae</taxon>
        <taxon>Streptophyta</taxon>
        <taxon>Embryophyta</taxon>
        <taxon>Tracheophyta</taxon>
        <taxon>Spermatophyta</taxon>
        <taxon>Magnoliopsida</taxon>
        <taxon>eudicotyledons</taxon>
        <taxon>Gunneridae</taxon>
        <taxon>Pentapetalae</taxon>
        <taxon>rosids</taxon>
        <taxon>fabids</taxon>
        <taxon>Fabales</taxon>
        <taxon>Fabaceae</taxon>
        <taxon>Papilionoideae</taxon>
        <taxon>50 kb inversion clade</taxon>
        <taxon>NPAAA clade</taxon>
        <taxon>indigoferoid/millettioid clade</taxon>
        <taxon>Phaseoleae</taxon>
        <taxon>Vigna</taxon>
    </lineage>
</organism>
<feature type="compositionally biased region" description="Basic and acidic residues" evidence="1">
    <location>
        <begin position="57"/>
        <end position="68"/>
    </location>
</feature>
<keyword evidence="3" id="KW-1185">Reference proteome</keyword>
<proteinExistence type="predicted"/>
<evidence type="ECO:0000256" key="1">
    <source>
        <dbReference type="SAM" id="MobiDB-lite"/>
    </source>
</evidence>
<sequence length="128" mass="13525">MAAMSEFDTGGSSSPPPPPPPFEDGSRSSDTPTESSSARNCSRGEYPPENLAAPAPERARPQASRRAEVGMASRAETAWSEVVCAWQRRRATATASSSARAASSVKHCLAMLTGVGIAGKHIYYKNNK</sequence>
<feature type="compositionally biased region" description="Low complexity" evidence="1">
    <location>
        <begin position="45"/>
        <end position="56"/>
    </location>
</feature>
<accession>A0AAQ3REY3</accession>